<name>A0A1X0NY56_9TRYP</name>
<dbReference type="GeneID" id="39984659"/>
<keyword evidence="3" id="KW-1185">Reference proteome</keyword>
<dbReference type="AlphaFoldDB" id="A0A1X0NY56"/>
<dbReference type="EMBL" id="NBCO01000011">
    <property type="protein sequence ID" value="ORC89636.1"/>
    <property type="molecule type" value="Genomic_DNA"/>
</dbReference>
<feature type="compositionally biased region" description="Low complexity" evidence="1">
    <location>
        <begin position="649"/>
        <end position="663"/>
    </location>
</feature>
<feature type="compositionally biased region" description="Low complexity" evidence="1">
    <location>
        <begin position="597"/>
        <end position="606"/>
    </location>
</feature>
<dbReference type="RefSeq" id="XP_028883702.1">
    <property type="nucleotide sequence ID" value="XM_029024879.1"/>
</dbReference>
<feature type="region of interest" description="Disordered" evidence="1">
    <location>
        <begin position="641"/>
        <end position="663"/>
    </location>
</feature>
<sequence>MTSFAAVEQDIELARQLASSFYSSFAAKGTSSLNGLDRFVTLCGPFRNRTGTCSVTILLERSFVSSKIIDSNSSNFVVCAEWKVLFGPSYPTEPCTWHFDKDCNTHRNSHMSGDTMRLRVRLRSFLVEEVVSRLSSSSRLTTSGTSYAAACTPDASKHNDYYSFNSRGVNRELSPERLLPPGGTPSLTEDSARLEKKCSDGTIPVPQFLFDFAFLCNWWMSLELDDGCIVPASHQMLHGIASVGNMVATEEEGSGGGFMNSGHTTHFLEAVGGGNRSELPKRGFAAIFTPHGEVLMWGFGRLKKKRSTQGKQTVGDMHSSTSEMNRDKTQSFTPPQLILSVSSSSSYTNMNHNNNTTTTTTTMTGNVSSSTEFTEVRKYSNQRNHYHHHHHHHEWQRLHITSSSSDGTSEVLPSLLVPKNILYTELYRMNDVCLCAEDPATALKKNIRICREGTKLRGVVKAFRMLRQLVKGASPHAPSLYTVQLLAPALHEVVKALQLLQKPFWAGVAICCFTLPSLLSDRPMMLNLDSLLIDPVESHRCVSLVATVFSIVGSVIQFREAEIAKKAIENIHGVTKRHLKIPDKSICGDNTNNGIGNCSPSSSNSNKKGDVKNNSSVFTGHPPITECAVCRLPLPQRPTPIGVHGDGDSINSSNNNNSGSAAASTSSSAASACNGGNKYGNNAMRTTVVEGGSPLSSGNEDGCLTLQCARCGHGGHVDHILAWWDDCNVRCCPMGCDCLCIY</sequence>
<comment type="caution">
    <text evidence="2">The sequence shown here is derived from an EMBL/GenBank/DDBJ whole genome shotgun (WGS) entry which is preliminary data.</text>
</comment>
<proteinExistence type="predicted"/>
<evidence type="ECO:0000256" key="1">
    <source>
        <dbReference type="SAM" id="MobiDB-lite"/>
    </source>
</evidence>
<dbReference type="Proteomes" id="UP000192257">
    <property type="component" value="Unassembled WGS sequence"/>
</dbReference>
<organism evidence="2 3">
    <name type="scientific">Trypanosoma theileri</name>
    <dbReference type="NCBI Taxonomy" id="67003"/>
    <lineage>
        <taxon>Eukaryota</taxon>
        <taxon>Discoba</taxon>
        <taxon>Euglenozoa</taxon>
        <taxon>Kinetoplastea</taxon>
        <taxon>Metakinetoplastina</taxon>
        <taxon>Trypanosomatida</taxon>
        <taxon>Trypanosomatidae</taxon>
        <taxon>Trypanosoma</taxon>
    </lineage>
</organism>
<dbReference type="OrthoDB" id="311712at2759"/>
<feature type="region of interest" description="Disordered" evidence="1">
    <location>
        <begin position="306"/>
        <end position="331"/>
    </location>
</feature>
<accession>A0A1X0NY56</accession>
<evidence type="ECO:0000313" key="3">
    <source>
        <dbReference type="Proteomes" id="UP000192257"/>
    </source>
</evidence>
<reference evidence="2 3" key="1">
    <citation type="submission" date="2017-03" db="EMBL/GenBank/DDBJ databases">
        <title>An alternative strategy for trypanosome survival in the mammalian bloodstream revealed through genome and transcriptome analysis of the ubiquitous bovine parasite Trypanosoma (Megatrypanum) theileri.</title>
        <authorList>
            <person name="Kelly S."/>
            <person name="Ivens A."/>
            <person name="Mott A."/>
            <person name="O'Neill E."/>
            <person name="Emms D."/>
            <person name="Macleod O."/>
            <person name="Voorheis P."/>
            <person name="Matthews J."/>
            <person name="Matthews K."/>
            <person name="Carrington M."/>
        </authorList>
    </citation>
    <scope>NUCLEOTIDE SEQUENCE [LARGE SCALE GENOMIC DNA]</scope>
    <source>
        <strain evidence="2">Edinburgh</strain>
    </source>
</reference>
<gene>
    <name evidence="2" type="ORF">TM35_000111700</name>
</gene>
<feature type="region of interest" description="Disordered" evidence="1">
    <location>
        <begin position="597"/>
        <end position="616"/>
    </location>
</feature>
<evidence type="ECO:0000313" key="2">
    <source>
        <dbReference type="EMBL" id="ORC89636.1"/>
    </source>
</evidence>
<dbReference type="VEuPathDB" id="TriTrypDB:TM35_000111700"/>
<protein>
    <submittedName>
        <fullName evidence="2">Uncharacterized protein</fullName>
    </submittedName>
</protein>